<dbReference type="SUPFAM" id="SSF103473">
    <property type="entry name" value="MFS general substrate transporter"/>
    <property type="match status" value="1"/>
</dbReference>
<evidence type="ECO:0000313" key="3">
    <source>
        <dbReference type="Proteomes" id="UP000664332"/>
    </source>
</evidence>
<dbReference type="AlphaFoldDB" id="A0A939E018"/>
<organism evidence="2 3">
    <name type="scientific">Corynebacterium mendelii</name>
    <dbReference type="NCBI Taxonomy" id="2765362"/>
    <lineage>
        <taxon>Bacteria</taxon>
        <taxon>Bacillati</taxon>
        <taxon>Actinomycetota</taxon>
        <taxon>Actinomycetes</taxon>
        <taxon>Mycobacteriales</taxon>
        <taxon>Corynebacteriaceae</taxon>
        <taxon>Corynebacterium</taxon>
    </lineage>
</organism>
<reference evidence="2" key="1">
    <citation type="submission" date="2021-03" db="EMBL/GenBank/DDBJ databases">
        <authorList>
            <person name="Sun Q."/>
        </authorList>
    </citation>
    <scope>NUCLEOTIDE SEQUENCE</scope>
    <source>
        <strain evidence="2">CCM 8862</strain>
    </source>
</reference>
<dbReference type="PANTHER" id="PTHR23542:SF1">
    <property type="entry name" value="MAJOR FACILITATOR SUPERFAMILY (MFS) PROFILE DOMAIN-CONTAINING PROTEIN"/>
    <property type="match status" value="1"/>
</dbReference>
<gene>
    <name evidence="2" type="ORF">JZY06_07345</name>
</gene>
<feature type="transmembrane region" description="Helical" evidence="1">
    <location>
        <begin position="295"/>
        <end position="316"/>
    </location>
</feature>
<name>A0A939E018_9CORY</name>
<feature type="transmembrane region" description="Helical" evidence="1">
    <location>
        <begin position="328"/>
        <end position="347"/>
    </location>
</feature>
<evidence type="ECO:0000313" key="2">
    <source>
        <dbReference type="EMBL" id="MBN9644425.1"/>
    </source>
</evidence>
<feature type="transmembrane region" description="Helical" evidence="1">
    <location>
        <begin position="42"/>
        <end position="64"/>
    </location>
</feature>
<dbReference type="Pfam" id="PF07690">
    <property type="entry name" value="MFS_1"/>
    <property type="match status" value="1"/>
</dbReference>
<keyword evidence="1" id="KW-0812">Transmembrane</keyword>
<dbReference type="InterPro" id="IPR036259">
    <property type="entry name" value="MFS_trans_sf"/>
</dbReference>
<feature type="transmembrane region" description="Helical" evidence="1">
    <location>
        <begin position="242"/>
        <end position="260"/>
    </location>
</feature>
<feature type="transmembrane region" description="Helical" evidence="1">
    <location>
        <begin position="12"/>
        <end position="36"/>
    </location>
</feature>
<dbReference type="GO" id="GO:0022857">
    <property type="term" value="F:transmembrane transporter activity"/>
    <property type="evidence" value="ECO:0007669"/>
    <property type="project" value="InterPro"/>
</dbReference>
<feature type="transmembrane region" description="Helical" evidence="1">
    <location>
        <begin position="208"/>
        <end position="230"/>
    </location>
</feature>
<dbReference type="PANTHER" id="PTHR23542">
    <property type="match status" value="1"/>
</dbReference>
<sequence>MPFSKTDRHFMAWLVSTIFTRLTVTSIPMVSIVGIAAANGSFVLGGFTSGAYAIGESVGAIWLTPLLSRRNVKKRLFQGCAVCALLLFASGILAVNGAPYNFSVPLLVFITGLLSAPIPGVLRSSISQSSSSPARAMSLDNAINQSSWVIGPVLGVAVVHSFGTLSAFFLLGIFLVIAMMTTPRAITNNYHQSSGTESTPDVRIVMNPIVASAVIMAVTASFDTLVPILLTEWSGTDVRTGWVLAALAGSSVLISALIGVKTRWSGKEKKSAFFTLLVVFLIGATGFTYSFPTLMAVAVVLGAFQAPAMIFRQQIIADKVPKNQQATAFSYLYAAGGIGYSLTAALTPSISKLANTQCASVAVAVFCLAALVAAHLYTKNNRSPQHQ</sequence>
<dbReference type="Proteomes" id="UP000664332">
    <property type="component" value="Unassembled WGS sequence"/>
</dbReference>
<accession>A0A939E018</accession>
<dbReference type="Gene3D" id="1.20.1250.20">
    <property type="entry name" value="MFS general substrate transporter like domains"/>
    <property type="match status" value="2"/>
</dbReference>
<keyword evidence="3" id="KW-1185">Reference proteome</keyword>
<feature type="transmembrane region" description="Helical" evidence="1">
    <location>
        <begin position="272"/>
        <end position="289"/>
    </location>
</feature>
<protein>
    <submittedName>
        <fullName evidence="2">MFS transporter</fullName>
    </submittedName>
</protein>
<dbReference type="RefSeq" id="WP_207278912.1">
    <property type="nucleotide sequence ID" value="NZ_JAFLEQ010000012.1"/>
</dbReference>
<proteinExistence type="predicted"/>
<keyword evidence="1" id="KW-0472">Membrane</keyword>
<feature type="transmembrane region" description="Helical" evidence="1">
    <location>
        <begin position="359"/>
        <end position="378"/>
    </location>
</feature>
<keyword evidence="1" id="KW-1133">Transmembrane helix</keyword>
<evidence type="ECO:0000256" key="1">
    <source>
        <dbReference type="SAM" id="Phobius"/>
    </source>
</evidence>
<dbReference type="InterPro" id="IPR011701">
    <property type="entry name" value="MFS"/>
</dbReference>
<dbReference type="EMBL" id="JAFLEQ010000012">
    <property type="protein sequence ID" value="MBN9644425.1"/>
    <property type="molecule type" value="Genomic_DNA"/>
</dbReference>
<feature type="transmembrane region" description="Helical" evidence="1">
    <location>
        <begin position="76"/>
        <end position="96"/>
    </location>
</feature>
<comment type="caution">
    <text evidence="2">The sequence shown here is derived from an EMBL/GenBank/DDBJ whole genome shotgun (WGS) entry which is preliminary data.</text>
</comment>